<dbReference type="PANTHER" id="PTHR12128">
    <property type="entry name" value="DIHYDRODIPICOLINATE SYNTHASE"/>
    <property type="match status" value="1"/>
</dbReference>
<sequence length="347" mass="36490">MTVPDTRPRPWHGVMVATALPLRPDLGVDYDAYAAHVAHLVDAGCDGVVPNGSLGEYQTLTDDERARVVRVAVEAAGDGARVMPGVSAYGGAEARRWAEQAAEAGCGSVLLLPPNAYRADERAVRAHYAEVARAGLPVVAYNNPYDTKVDLTPELLARLHGDGHIVAVKEFSGDVRRAYEIAELAPGLDLLIGADDVLLELALAGAVGWIAGYPNALPHACVDLYRAAVARDLERALPLYRALHPLLRWDSKTEFVQAIKLSMDLAGLPGGPTRPPRGPLGEAEAAAVRAATEKVLAEGFGEVPAEGFGEVPAEGRGEVPAEGRGEGFGEGFGAGSGPVPRPVREVQ</sequence>
<dbReference type="EMBL" id="CP029788">
    <property type="protein sequence ID" value="AWT42865.1"/>
    <property type="molecule type" value="Genomic_DNA"/>
</dbReference>
<organism evidence="6 7">
    <name type="scientific">Streptomyces actuosus</name>
    <dbReference type="NCBI Taxonomy" id="1885"/>
    <lineage>
        <taxon>Bacteria</taxon>
        <taxon>Bacillati</taxon>
        <taxon>Actinomycetota</taxon>
        <taxon>Actinomycetes</taxon>
        <taxon>Kitasatosporales</taxon>
        <taxon>Streptomycetaceae</taxon>
        <taxon>Streptomyces</taxon>
    </lineage>
</organism>
<evidence type="ECO:0000256" key="3">
    <source>
        <dbReference type="PIRSR" id="PIRSR001365-1"/>
    </source>
</evidence>
<dbReference type="SMART" id="SM01130">
    <property type="entry name" value="DHDPS"/>
    <property type="match status" value="1"/>
</dbReference>
<evidence type="ECO:0000256" key="4">
    <source>
        <dbReference type="PIRSR" id="PIRSR001365-2"/>
    </source>
</evidence>
<dbReference type="InterPro" id="IPR013785">
    <property type="entry name" value="Aldolase_TIM"/>
</dbReference>
<feature type="compositionally biased region" description="Basic and acidic residues" evidence="5">
    <location>
        <begin position="313"/>
        <end position="327"/>
    </location>
</feature>
<feature type="active site" description="Schiff-base intermediate with substrate" evidence="3">
    <location>
        <position position="169"/>
    </location>
</feature>
<feature type="active site" description="Proton donor/acceptor" evidence="3">
    <location>
        <position position="141"/>
    </location>
</feature>
<reference evidence="6 7" key="1">
    <citation type="submission" date="2018-06" db="EMBL/GenBank/DDBJ databases">
        <title>The complete genome sequence of a nosiheptide producer Streptomyces actuosus ATCC 25421: deducing the ability of producing a new class III lantibiotics.</title>
        <authorList>
            <person name="Liu W."/>
            <person name="Sun F."/>
            <person name="Hu Y."/>
        </authorList>
    </citation>
    <scope>NUCLEOTIDE SEQUENCE [LARGE SCALE GENOMIC DNA]</scope>
    <source>
        <strain evidence="6 7">ATCC 25421</strain>
    </source>
</reference>
<dbReference type="AlphaFoldDB" id="A0A2U9P142"/>
<keyword evidence="1 2" id="KW-0456">Lyase</keyword>
<dbReference type="PANTHER" id="PTHR12128:SF72">
    <property type="entry name" value="DIHYDRODIPICOLINATE SYNTHASE"/>
    <property type="match status" value="1"/>
</dbReference>
<name>A0A2U9P142_STRAS</name>
<dbReference type="Proteomes" id="UP000247634">
    <property type="component" value="Chromosome"/>
</dbReference>
<dbReference type="PRINTS" id="PR00146">
    <property type="entry name" value="DHPICSNTHASE"/>
</dbReference>
<dbReference type="CDD" id="cd00408">
    <property type="entry name" value="DHDPS-like"/>
    <property type="match status" value="1"/>
</dbReference>
<evidence type="ECO:0000256" key="5">
    <source>
        <dbReference type="SAM" id="MobiDB-lite"/>
    </source>
</evidence>
<keyword evidence="7" id="KW-1185">Reference proteome</keyword>
<accession>A0A2U9P142</accession>
<evidence type="ECO:0000256" key="1">
    <source>
        <dbReference type="ARBA" id="ARBA00023239"/>
    </source>
</evidence>
<evidence type="ECO:0000313" key="6">
    <source>
        <dbReference type="EMBL" id="AWT42865.1"/>
    </source>
</evidence>
<dbReference type="RefSeq" id="WP_110627786.1">
    <property type="nucleotide sequence ID" value="NZ_CP029788.1"/>
</dbReference>
<dbReference type="Pfam" id="PF00701">
    <property type="entry name" value="DHDPS"/>
    <property type="match status" value="1"/>
</dbReference>
<dbReference type="GO" id="GO:0008840">
    <property type="term" value="F:4-hydroxy-tetrahydrodipicolinate synthase activity"/>
    <property type="evidence" value="ECO:0007669"/>
    <property type="project" value="TreeGrafter"/>
</dbReference>
<proteinExistence type="inferred from homology"/>
<evidence type="ECO:0000256" key="2">
    <source>
        <dbReference type="PIRNR" id="PIRNR001365"/>
    </source>
</evidence>
<dbReference type="Gene3D" id="3.20.20.70">
    <property type="entry name" value="Aldolase class I"/>
    <property type="match status" value="1"/>
</dbReference>
<dbReference type="PIRSF" id="PIRSF001365">
    <property type="entry name" value="DHDPS"/>
    <property type="match status" value="1"/>
</dbReference>
<gene>
    <name evidence="6" type="ORF">DMT42_11375</name>
</gene>
<dbReference type="KEGG" id="sact:DMT42_11375"/>
<protein>
    <submittedName>
        <fullName evidence="6">Dihydrodipicolinate synthase family protein</fullName>
    </submittedName>
</protein>
<evidence type="ECO:0000313" key="7">
    <source>
        <dbReference type="Proteomes" id="UP000247634"/>
    </source>
</evidence>
<feature type="region of interest" description="Disordered" evidence="5">
    <location>
        <begin position="306"/>
        <end position="347"/>
    </location>
</feature>
<dbReference type="OrthoDB" id="9778880at2"/>
<dbReference type="InterPro" id="IPR002220">
    <property type="entry name" value="DapA-like"/>
</dbReference>
<dbReference type="SUPFAM" id="SSF51569">
    <property type="entry name" value="Aldolase"/>
    <property type="match status" value="1"/>
</dbReference>
<comment type="similarity">
    <text evidence="2">Belongs to the DapA family.</text>
</comment>
<feature type="binding site" evidence="4">
    <location>
        <position position="210"/>
    </location>
    <ligand>
        <name>pyruvate</name>
        <dbReference type="ChEBI" id="CHEBI:15361"/>
    </ligand>
</feature>